<organism evidence="1">
    <name type="scientific">Chrysotila carterae</name>
    <name type="common">Marine alga</name>
    <name type="synonym">Syracosphaera carterae</name>
    <dbReference type="NCBI Taxonomy" id="13221"/>
    <lineage>
        <taxon>Eukaryota</taxon>
        <taxon>Haptista</taxon>
        <taxon>Haptophyta</taxon>
        <taxon>Prymnesiophyceae</taxon>
        <taxon>Isochrysidales</taxon>
        <taxon>Isochrysidaceae</taxon>
        <taxon>Chrysotila</taxon>
    </lineage>
</organism>
<dbReference type="InterPro" id="IPR040415">
    <property type="entry name" value="SETD9"/>
</dbReference>
<evidence type="ECO:0008006" key="2">
    <source>
        <dbReference type="Google" id="ProtNLM"/>
    </source>
</evidence>
<evidence type="ECO:0000313" key="1">
    <source>
        <dbReference type="EMBL" id="CAE0770418.1"/>
    </source>
</evidence>
<dbReference type="PANTHER" id="PTHR33524">
    <property type="entry name" value="C5ORF35"/>
    <property type="match status" value="1"/>
</dbReference>
<dbReference type="AlphaFoldDB" id="A0A7S4BMB1"/>
<name>A0A7S4BMB1_CHRCT</name>
<accession>A0A7S4BMB1</accession>
<sequence length="217" mass="23761">MASELSREDILQQLCQLRDGEAKTWNLQIKHDTAGARDGVNLHGSCDSHTVLAVYSGVTFQQDDKMLPLVLNGNSYVLARRDGVIIDGRPHGLSLQLFETAFRRDLARTHRANAYPGLTVEDVLSREQALGNMVNHPPAGAAPNVVVVPLDLWEGEAGELSESEILDCSVSFQPPTAGAPCKQTAVLVSRTALCDEELLLDYKLRPQGPLESWYKPC</sequence>
<dbReference type="PANTHER" id="PTHR33524:SF1">
    <property type="entry name" value="SET DOMAIN-CONTAINING PROTEIN"/>
    <property type="match status" value="1"/>
</dbReference>
<dbReference type="EMBL" id="HBIZ01036127">
    <property type="protein sequence ID" value="CAE0770418.1"/>
    <property type="molecule type" value="Transcribed_RNA"/>
</dbReference>
<gene>
    <name evidence="1" type="ORF">PCAR00345_LOCUS23030</name>
</gene>
<reference evidence="1" key="1">
    <citation type="submission" date="2021-01" db="EMBL/GenBank/DDBJ databases">
        <authorList>
            <person name="Corre E."/>
            <person name="Pelletier E."/>
            <person name="Niang G."/>
            <person name="Scheremetjew M."/>
            <person name="Finn R."/>
            <person name="Kale V."/>
            <person name="Holt S."/>
            <person name="Cochrane G."/>
            <person name="Meng A."/>
            <person name="Brown T."/>
            <person name="Cohen L."/>
        </authorList>
    </citation>
    <scope>NUCLEOTIDE SEQUENCE</scope>
    <source>
        <strain evidence="1">CCMP645</strain>
    </source>
</reference>
<protein>
    <recommendedName>
        <fullName evidence="2">SET domain-containing protein</fullName>
    </recommendedName>
</protein>
<proteinExistence type="predicted"/>